<evidence type="ECO:0000313" key="2">
    <source>
        <dbReference type="EMBL" id="TIH98894.1"/>
    </source>
</evidence>
<accession>A0A4V4RXT4</accession>
<comment type="caution">
    <text evidence="2">The sequence shown here is derived from an EMBL/GenBank/DDBJ whole genome shotgun (WGS) entry which is preliminary data.</text>
</comment>
<reference evidence="2 3" key="1">
    <citation type="submission" date="2019-04" db="EMBL/GenBank/DDBJ databases">
        <title>Genome analysis of Streptococcus suis strain WUSS424.</title>
        <authorList>
            <person name="Chen H."/>
            <person name="Gao X."/>
            <person name="Wu Z."/>
        </authorList>
    </citation>
    <scope>NUCLEOTIDE SEQUENCE [LARGE SCALE GENOMIC DNA]</scope>
    <source>
        <strain evidence="2 3">WUSS424</strain>
    </source>
</reference>
<keyword evidence="1" id="KW-0677">Repeat</keyword>
<proteinExistence type="predicted"/>
<dbReference type="InterPro" id="IPR014590">
    <property type="entry name" value="UCP034300_MORN_rpt-cont"/>
</dbReference>
<organism evidence="2 3">
    <name type="scientific">Streptococcus suis</name>
    <dbReference type="NCBI Taxonomy" id="1307"/>
    <lineage>
        <taxon>Bacteria</taxon>
        <taxon>Bacillati</taxon>
        <taxon>Bacillota</taxon>
        <taxon>Bacilli</taxon>
        <taxon>Lactobacillales</taxon>
        <taxon>Streptococcaceae</taxon>
        <taxon>Streptococcus</taxon>
    </lineage>
</organism>
<evidence type="ECO:0008006" key="4">
    <source>
        <dbReference type="Google" id="ProtNLM"/>
    </source>
</evidence>
<dbReference type="PANTHER" id="PTHR43215:SF14">
    <property type="entry name" value="RADIAL SPOKE HEAD 1 HOMOLOG"/>
    <property type="match status" value="1"/>
</dbReference>
<dbReference type="Gene3D" id="2.20.110.10">
    <property type="entry name" value="Histone H3 K4-specific methyltransferase SET7/9 N-terminal domain"/>
    <property type="match status" value="1"/>
</dbReference>
<dbReference type="InterPro" id="IPR003409">
    <property type="entry name" value="MORN"/>
</dbReference>
<dbReference type="Proteomes" id="UP000305165">
    <property type="component" value="Unassembled WGS sequence"/>
</dbReference>
<gene>
    <name evidence="2" type="ORF">FAJ39_08405</name>
</gene>
<dbReference type="AlphaFoldDB" id="A0A4V4RXT4"/>
<dbReference type="PIRSF" id="PIRSF034300">
    <property type="entry name" value="UCP034300"/>
    <property type="match status" value="1"/>
</dbReference>
<sequence length="140" mass="15194">MDRMSQIGQRLLDLKHYLTRRNIELAAVVLILICALSVFTSRIPSDGALKLNNGSLTYSGQVVAGKMNGFGKLTYKNGDTYSGEFKNGVFSGQGTYTAAAGWTYEGQFKNGVADGKGKLTTETNTVYEGTFKQGIYQNAN</sequence>
<name>A0A4V4RXT4_STRSU</name>
<dbReference type="EMBL" id="SSXO01000005">
    <property type="protein sequence ID" value="TIH98894.1"/>
    <property type="molecule type" value="Genomic_DNA"/>
</dbReference>
<protein>
    <recommendedName>
        <fullName evidence="4">MORN repeat protein</fullName>
    </recommendedName>
</protein>
<dbReference type="Pfam" id="PF02493">
    <property type="entry name" value="MORN"/>
    <property type="match status" value="4"/>
</dbReference>
<dbReference type="PANTHER" id="PTHR43215">
    <property type="entry name" value="RADIAL SPOKE HEAD 1 HOMOLOG"/>
    <property type="match status" value="1"/>
</dbReference>
<dbReference type="OrthoDB" id="2593410at2"/>
<dbReference type="SUPFAM" id="SSF82185">
    <property type="entry name" value="Histone H3 K4-specific methyltransferase SET7/9 N-terminal domain"/>
    <property type="match status" value="1"/>
</dbReference>
<evidence type="ECO:0000256" key="1">
    <source>
        <dbReference type="ARBA" id="ARBA00022737"/>
    </source>
</evidence>
<dbReference type="SMART" id="SM00698">
    <property type="entry name" value="MORN"/>
    <property type="match status" value="4"/>
</dbReference>
<evidence type="ECO:0000313" key="3">
    <source>
        <dbReference type="Proteomes" id="UP000305165"/>
    </source>
</evidence>